<sequence>MRKTHGEKNGKNAVWWCSCVFVGAHSPSVPYLLTSSRLIAQRAHLRQAAQKNGIGIRDKDLIRLVSRAEIDLAAVQVEYERLFKKSLLQVIREEYKGAYREALLGIVKDIDSIPNISIGSRSSAINSGSMNDYNVFLRDDQE</sequence>
<dbReference type="SMART" id="SM00335">
    <property type="entry name" value="ANX"/>
    <property type="match status" value="1"/>
</dbReference>
<reference evidence="5 6" key="1">
    <citation type="submission" date="2013-11" db="EMBL/GenBank/DDBJ databases">
        <title>Draft genome of the bovine lungworm Dictyocaulus viviparus.</title>
        <authorList>
            <person name="Mitreva M."/>
        </authorList>
    </citation>
    <scope>NUCLEOTIDE SEQUENCE [LARGE SCALE GENOMIC DNA]</scope>
    <source>
        <strain evidence="5 6">HannoverDv2000</strain>
    </source>
</reference>
<dbReference type="InterPro" id="IPR018502">
    <property type="entry name" value="Annexin_repeat"/>
</dbReference>
<evidence type="ECO:0000256" key="4">
    <source>
        <dbReference type="SAM" id="Phobius"/>
    </source>
</evidence>
<dbReference type="Proteomes" id="UP000053766">
    <property type="component" value="Unassembled WGS sequence"/>
</dbReference>
<dbReference type="AlphaFoldDB" id="A0A0D8X771"/>
<keyword evidence="4" id="KW-0812">Transmembrane</keyword>
<evidence type="ECO:0000256" key="3">
    <source>
        <dbReference type="ARBA" id="ARBA00023216"/>
    </source>
</evidence>
<gene>
    <name evidence="5" type="ORF">DICVIV_13687</name>
</gene>
<reference evidence="6" key="2">
    <citation type="journal article" date="2016" name="Sci. Rep.">
        <title>Dictyocaulus viviparus genome, variome and transcriptome elucidate lungworm biology and support future intervention.</title>
        <authorList>
            <person name="McNulty S.N."/>
            <person name="Strube C."/>
            <person name="Rosa B.A."/>
            <person name="Martin J.C."/>
            <person name="Tyagi R."/>
            <person name="Choi Y.J."/>
            <person name="Wang Q."/>
            <person name="Hallsworth Pepin K."/>
            <person name="Zhang X."/>
            <person name="Ozersky P."/>
            <person name="Wilson R.K."/>
            <person name="Sternberg P.W."/>
            <person name="Gasser R.B."/>
            <person name="Mitreva M."/>
        </authorList>
    </citation>
    <scope>NUCLEOTIDE SEQUENCE [LARGE SCALE GENOMIC DNA]</scope>
    <source>
        <strain evidence="6">HannoverDv2000</strain>
    </source>
</reference>
<dbReference type="GO" id="GO:0005509">
    <property type="term" value="F:calcium ion binding"/>
    <property type="evidence" value="ECO:0007669"/>
    <property type="project" value="InterPro"/>
</dbReference>
<dbReference type="SUPFAM" id="SSF47874">
    <property type="entry name" value="Annexin"/>
    <property type="match status" value="1"/>
</dbReference>
<name>A0A0D8X771_DICVI</name>
<accession>A0A0D8X771</accession>
<dbReference type="Gene3D" id="1.10.220.10">
    <property type="entry name" value="Annexin"/>
    <property type="match status" value="1"/>
</dbReference>
<dbReference type="PROSITE" id="PS51897">
    <property type="entry name" value="ANNEXIN_2"/>
    <property type="match status" value="1"/>
</dbReference>
<dbReference type="STRING" id="29172.A0A0D8X771"/>
<organism evidence="5 6">
    <name type="scientific">Dictyocaulus viviparus</name>
    <name type="common">Bovine lungworm</name>
    <dbReference type="NCBI Taxonomy" id="29172"/>
    <lineage>
        <taxon>Eukaryota</taxon>
        <taxon>Metazoa</taxon>
        <taxon>Ecdysozoa</taxon>
        <taxon>Nematoda</taxon>
        <taxon>Chromadorea</taxon>
        <taxon>Rhabditida</taxon>
        <taxon>Rhabditina</taxon>
        <taxon>Rhabditomorpha</taxon>
        <taxon>Strongyloidea</taxon>
        <taxon>Metastrongylidae</taxon>
        <taxon>Dictyocaulus</taxon>
    </lineage>
</organism>
<evidence type="ECO:0000256" key="2">
    <source>
        <dbReference type="ARBA" id="ARBA00022737"/>
    </source>
</evidence>
<keyword evidence="4" id="KW-1133">Transmembrane helix</keyword>
<dbReference type="InterPro" id="IPR037104">
    <property type="entry name" value="Annexin_sf"/>
</dbReference>
<evidence type="ECO:0000256" key="1">
    <source>
        <dbReference type="ARBA" id="ARBA00007831"/>
    </source>
</evidence>
<keyword evidence="4" id="KW-0472">Membrane</keyword>
<keyword evidence="3" id="KW-0041">Annexin</keyword>
<dbReference type="EMBL" id="KN717297">
    <property type="protein sequence ID" value="KJH40363.1"/>
    <property type="molecule type" value="Genomic_DNA"/>
</dbReference>
<evidence type="ECO:0000313" key="5">
    <source>
        <dbReference type="EMBL" id="KJH40363.1"/>
    </source>
</evidence>
<dbReference type="GO" id="GO:0005544">
    <property type="term" value="F:calcium-dependent phospholipid binding"/>
    <property type="evidence" value="ECO:0007669"/>
    <property type="project" value="InterPro"/>
</dbReference>
<dbReference type="Pfam" id="PF00191">
    <property type="entry name" value="Annexin"/>
    <property type="match status" value="1"/>
</dbReference>
<proteinExistence type="inferred from homology"/>
<feature type="transmembrane region" description="Helical" evidence="4">
    <location>
        <begin position="13"/>
        <end position="33"/>
    </location>
</feature>
<protein>
    <submittedName>
        <fullName evidence="5">Annexin</fullName>
    </submittedName>
</protein>
<keyword evidence="6" id="KW-1185">Reference proteome</keyword>
<evidence type="ECO:0000313" key="6">
    <source>
        <dbReference type="Proteomes" id="UP000053766"/>
    </source>
</evidence>
<keyword evidence="2" id="KW-0677">Repeat</keyword>
<comment type="similarity">
    <text evidence="1">Belongs to the annexin family.</text>
</comment>
<dbReference type="OrthoDB" id="37886at2759"/>